<evidence type="ECO:0000256" key="1">
    <source>
        <dbReference type="SAM" id="MobiDB-lite"/>
    </source>
</evidence>
<evidence type="ECO:0000313" key="3">
    <source>
        <dbReference type="Proteomes" id="UP000019149"/>
    </source>
</evidence>
<dbReference type="AlphaFoldDB" id="W6UNB8"/>
<protein>
    <submittedName>
        <fullName evidence="2">Uncharacterized protein</fullName>
    </submittedName>
</protein>
<dbReference type="CTD" id="36341189"/>
<organism evidence="2 3">
    <name type="scientific">Echinococcus granulosus</name>
    <name type="common">Hydatid tapeworm</name>
    <dbReference type="NCBI Taxonomy" id="6210"/>
    <lineage>
        <taxon>Eukaryota</taxon>
        <taxon>Metazoa</taxon>
        <taxon>Spiralia</taxon>
        <taxon>Lophotrochozoa</taxon>
        <taxon>Platyhelminthes</taxon>
        <taxon>Cestoda</taxon>
        <taxon>Eucestoda</taxon>
        <taxon>Cyclophyllidea</taxon>
        <taxon>Taeniidae</taxon>
        <taxon>Echinococcus</taxon>
        <taxon>Echinococcus granulosus group</taxon>
    </lineage>
</organism>
<proteinExistence type="predicted"/>
<feature type="region of interest" description="Disordered" evidence="1">
    <location>
        <begin position="78"/>
        <end position="101"/>
    </location>
</feature>
<dbReference type="RefSeq" id="XP_024350908.1">
    <property type="nucleotide sequence ID" value="XM_024494723.1"/>
</dbReference>
<gene>
    <name evidence="2" type="ORF">EGR_05474</name>
</gene>
<keyword evidence="3" id="KW-1185">Reference proteome</keyword>
<dbReference type="Proteomes" id="UP000019149">
    <property type="component" value="Unassembled WGS sequence"/>
</dbReference>
<dbReference type="GeneID" id="36341189"/>
<sequence>MCICPPAGGGQGCGDSASPGSTASSLIRSSTKGFKHSTHQVISSAADWCKLSSDCPTSCACPSVGGDRGCDDLAPPVSQPRQFTSPSLRLETPSGVKSGNGEVELADGSAARSGDFSNLKMPQNYPNLEVGGRSAEPFTTSCCAALSGRAEALHVTLPSSVADAHAIEGLGKREWGEGRGKDRTLGQLSPIAALFMLDGWSSRCEDARSLVHTEGNAQREHTHPRGQYEIVAAAVPLPPSSTGGLQPAITHPRVVLPWLAPKRRNTSIWRPVYSIDCCGKES</sequence>
<reference evidence="2 3" key="1">
    <citation type="journal article" date="2013" name="Nat. Genet.">
        <title>The genome of the hydatid tapeworm Echinococcus granulosus.</title>
        <authorList>
            <person name="Zheng H."/>
            <person name="Zhang W."/>
            <person name="Zhang L."/>
            <person name="Zhang Z."/>
            <person name="Li J."/>
            <person name="Lu G."/>
            <person name="Zhu Y."/>
            <person name="Wang Y."/>
            <person name="Huang Y."/>
            <person name="Liu J."/>
            <person name="Kang H."/>
            <person name="Chen J."/>
            <person name="Wang L."/>
            <person name="Chen A."/>
            <person name="Yu S."/>
            <person name="Gao Z."/>
            <person name="Jin L."/>
            <person name="Gu W."/>
            <person name="Wang Z."/>
            <person name="Zhao L."/>
            <person name="Shi B."/>
            <person name="Wen H."/>
            <person name="Lin R."/>
            <person name="Jones M.K."/>
            <person name="Brejova B."/>
            <person name="Vinar T."/>
            <person name="Zhao G."/>
            <person name="McManus D.P."/>
            <person name="Chen Z."/>
            <person name="Zhou Y."/>
            <person name="Wang S."/>
        </authorList>
    </citation>
    <scope>NUCLEOTIDE SEQUENCE [LARGE SCALE GENOMIC DNA]</scope>
</reference>
<accession>W6UNB8</accession>
<feature type="region of interest" description="Disordered" evidence="1">
    <location>
        <begin position="1"/>
        <end position="26"/>
    </location>
</feature>
<comment type="caution">
    <text evidence="2">The sequence shown here is derived from an EMBL/GenBank/DDBJ whole genome shotgun (WGS) entry which is preliminary data.</text>
</comment>
<name>W6UNB8_ECHGR</name>
<dbReference type="EMBL" id="APAU02000040">
    <property type="protein sequence ID" value="EUB59712.1"/>
    <property type="molecule type" value="Genomic_DNA"/>
</dbReference>
<evidence type="ECO:0000313" key="2">
    <source>
        <dbReference type="EMBL" id="EUB59712.1"/>
    </source>
</evidence>
<dbReference type="KEGG" id="egl:EGR_05474"/>